<dbReference type="KEGG" id="rul:UC8_13010"/>
<sequence length="672" mass="75836">MILEELTLFNFCLYGGEQVINLAPVRRHGKLRPVVLFGGINGGGKTTILDAVQLALYGQRARCSKRNNQAYDLFLRECIHRNVDPSDGASVGLSFRYASDGEEHLYEVNRRWHGAGATVREKLEVYRDGERDKWLSDNWNTVVEEIIPIGVSRLFFFDAEQIRFLAEDSSSNDALGTAVKALLGLDLAERLIADSKILESRLVKESSLSDGDSTKIEELEQQIGQRDEETKQLKAQLATAESERQRTHEEVRRAKRAFAKVGGEHWEKRENQQKAVENLKVRDTELKIKLVQSAAGSLPISLVRPLLERAQQQDVSEDQAARSRVVHEMLEDRDRQIMESLSAEIPKEQLRAVDQILTADRQGRLFDGDTKPRHQLSERARSRLVNLLVAELAAEQESAKSLVEHLKQVTHDIEAVSRSIAAAPEEDAIKEVAEALTEKAKEAGALEDQVRKLQKELDRAKSERESAEKSLESLRSRLLKDEVFKVEESARMAELASKTQEIMKQFLSRASAAKIDRLSSYVTESFRFLLRKKTLVESVQIDPESFSISLLASDGTSISKERLSEGEKQIFAVSVLWGLARASARPLPSIIDTPMARLDATHRNHLVERYFPNASHQVIILSTDTEVDQEYYETLSPHLSHAYHLDYNEKKQFTEATEGYFWEAHAVGAGSN</sequence>
<evidence type="ECO:0000313" key="4">
    <source>
        <dbReference type="Proteomes" id="UP000325286"/>
    </source>
</evidence>
<dbReference type="PANTHER" id="PTHR32114:SF2">
    <property type="entry name" value="ABC TRANSPORTER ABCH.3"/>
    <property type="match status" value="1"/>
</dbReference>
<dbReference type="GO" id="GO:0016887">
    <property type="term" value="F:ATP hydrolysis activity"/>
    <property type="evidence" value="ECO:0007669"/>
    <property type="project" value="InterPro"/>
</dbReference>
<feature type="domain" description="Rad50/SbcC-type AAA" evidence="2">
    <location>
        <begin position="6"/>
        <end position="258"/>
    </location>
</feature>
<feature type="coiled-coil region" evidence="1">
    <location>
        <begin position="429"/>
        <end position="477"/>
    </location>
</feature>
<evidence type="ECO:0000259" key="2">
    <source>
        <dbReference type="Pfam" id="PF13476"/>
    </source>
</evidence>
<dbReference type="REBASE" id="372780">
    <property type="entry name" value="M.RulUC8DndDP"/>
</dbReference>
<dbReference type="AlphaFoldDB" id="A0A5B9QQM5"/>
<dbReference type="InterPro" id="IPR038729">
    <property type="entry name" value="Rad50/SbcC_AAA"/>
</dbReference>
<protein>
    <submittedName>
        <fullName evidence="3">Chromosome segregation protein</fullName>
    </submittedName>
</protein>
<evidence type="ECO:0000313" key="3">
    <source>
        <dbReference type="EMBL" id="QEG39336.1"/>
    </source>
</evidence>
<dbReference type="PANTHER" id="PTHR32114">
    <property type="entry name" value="ABC TRANSPORTER ABCH.3"/>
    <property type="match status" value="1"/>
</dbReference>
<dbReference type="InterPro" id="IPR017599">
    <property type="entry name" value="DNA_S_DndD"/>
</dbReference>
<organism evidence="3 4">
    <name type="scientific">Roseimaritima ulvae</name>
    <dbReference type="NCBI Taxonomy" id="980254"/>
    <lineage>
        <taxon>Bacteria</taxon>
        <taxon>Pseudomonadati</taxon>
        <taxon>Planctomycetota</taxon>
        <taxon>Planctomycetia</taxon>
        <taxon>Pirellulales</taxon>
        <taxon>Pirellulaceae</taxon>
        <taxon>Roseimaritima</taxon>
    </lineage>
</organism>
<dbReference type="Proteomes" id="UP000325286">
    <property type="component" value="Chromosome"/>
</dbReference>
<feature type="coiled-coil region" evidence="1">
    <location>
        <begin position="216"/>
        <end position="257"/>
    </location>
</feature>
<dbReference type="SUPFAM" id="SSF52540">
    <property type="entry name" value="P-loop containing nucleoside triphosphate hydrolases"/>
    <property type="match status" value="1"/>
</dbReference>
<accession>A0A5B9QQM5</accession>
<dbReference type="EMBL" id="CP042914">
    <property type="protein sequence ID" value="QEG39336.1"/>
    <property type="molecule type" value="Genomic_DNA"/>
</dbReference>
<gene>
    <name evidence="3" type="ORF">UC8_13010</name>
</gene>
<dbReference type="InterPro" id="IPR027417">
    <property type="entry name" value="P-loop_NTPase"/>
</dbReference>
<dbReference type="NCBIfam" id="TIGR03185">
    <property type="entry name" value="DNA_S_dndD"/>
    <property type="match status" value="1"/>
</dbReference>
<dbReference type="RefSeq" id="WP_162275982.1">
    <property type="nucleotide sequence ID" value="NZ_CP042914.1"/>
</dbReference>
<dbReference type="Gene3D" id="3.40.50.300">
    <property type="entry name" value="P-loop containing nucleotide triphosphate hydrolases"/>
    <property type="match status" value="2"/>
</dbReference>
<name>A0A5B9QQM5_9BACT</name>
<dbReference type="GO" id="GO:0006302">
    <property type="term" value="P:double-strand break repair"/>
    <property type="evidence" value="ECO:0007669"/>
    <property type="project" value="InterPro"/>
</dbReference>
<proteinExistence type="predicted"/>
<keyword evidence="1" id="KW-0175">Coiled coil</keyword>
<dbReference type="Pfam" id="PF13476">
    <property type="entry name" value="AAA_23"/>
    <property type="match status" value="1"/>
</dbReference>
<evidence type="ECO:0000256" key="1">
    <source>
        <dbReference type="SAM" id="Coils"/>
    </source>
</evidence>
<reference evidence="3 4" key="1">
    <citation type="submission" date="2019-08" db="EMBL/GenBank/DDBJ databases">
        <title>Deep-cultivation of Planctomycetes and their phenomic and genomic characterization uncovers novel biology.</title>
        <authorList>
            <person name="Wiegand S."/>
            <person name="Jogler M."/>
            <person name="Boedeker C."/>
            <person name="Pinto D."/>
            <person name="Vollmers J."/>
            <person name="Rivas-Marin E."/>
            <person name="Kohn T."/>
            <person name="Peeters S.H."/>
            <person name="Heuer A."/>
            <person name="Rast P."/>
            <person name="Oberbeckmann S."/>
            <person name="Bunk B."/>
            <person name="Jeske O."/>
            <person name="Meyerdierks A."/>
            <person name="Storesund J.E."/>
            <person name="Kallscheuer N."/>
            <person name="Luecker S."/>
            <person name="Lage O.M."/>
            <person name="Pohl T."/>
            <person name="Merkel B.J."/>
            <person name="Hornburger P."/>
            <person name="Mueller R.-W."/>
            <person name="Bruemmer F."/>
            <person name="Labrenz M."/>
            <person name="Spormann A.M."/>
            <person name="Op den Camp H."/>
            <person name="Overmann J."/>
            <person name="Amann R."/>
            <person name="Jetten M.S.M."/>
            <person name="Mascher T."/>
            <person name="Medema M.H."/>
            <person name="Devos D.P."/>
            <person name="Kaster A.-K."/>
            <person name="Ovreas L."/>
            <person name="Rohde M."/>
            <person name="Galperin M.Y."/>
            <person name="Jogler C."/>
        </authorList>
    </citation>
    <scope>NUCLEOTIDE SEQUENCE [LARGE SCALE GENOMIC DNA]</scope>
    <source>
        <strain evidence="3 4">UC8</strain>
    </source>
</reference>
<keyword evidence="4" id="KW-1185">Reference proteome</keyword>